<keyword evidence="3" id="KW-1185">Reference proteome</keyword>
<dbReference type="AlphaFoldDB" id="H6LAP6"/>
<protein>
    <submittedName>
        <fullName evidence="2">Uncharacterized protein</fullName>
    </submittedName>
</protein>
<accession>H6LAP6</accession>
<organism evidence="2 3">
    <name type="scientific">Saprospira grandis (strain Lewin)</name>
    <dbReference type="NCBI Taxonomy" id="984262"/>
    <lineage>
        <taxon>Bacteria</taxon>
        <taxon>Pseudomonadati</taxon>
        <taxon>Bacteroidota</taxon>
        <taxon>Saprospiria</taxon>
        <taxon>Saprospirales</taxon>
        <taxon>Saprospiraceae</taxon>
        <taxon>Saprospira</taxon>
    </lineage>
</organism>
<sequence>MLQGLVGGLWRLGGPCAGRSPAQWLRDGQQWPQARPSRLWRRRAEQTCELRNSPTRPKGGAAPKKQQDKKEENLSVGA</sequence>
<evidence type="ECO:0000313" key="2">
    <source>
        <dbReference type="EMBL" id="AFC25639.1"/>
    </source>
</evidence>
<feature type="region of interest" description="Disordered" evidence="1">
    <location>
        <begin position="20"/>
        <end position="78"/>
    </location>
</feature>
<feature type="compositionally biased region" description="Basic and acidic residues" evidence="1">
    <location>
        <begin position="65"/>
        <end position="78"/>
    </location>
</feature>
<dbReference type="EMBL" id="CP002831">
    <property type="protein sequence ID" value="AFC25639.1"/>
    <property type="molecule type" value="Genomic_DNA"/>
</dbReference>
<dbReference type="STRING" id="984262.SGRA_2911"/>
<gene>
    <name evidence="2" type="ordered locus">SGRA_2911</name>
</gene>
<evidence type="ECO:0000256" key="1">
    <source>
        <dbReference type="SAM" id="MobiDB-lite"/>
    </source>
</evidence>
<dbReference type="HOGENOM" id="CLU_2620017_0_0_10"/>
<reference evidence="2 3" key="1">
    <citation type="journal article" date="2012" name="Stand. Genomic Sci.">
        <title>Complete genome sequencing and analysis of Saprospira grandis str. Lewin, a predatory marine bacterium.</title>
        <authorList>
            <person name="Saw J.H."/>
            <person name="Yuryev A."/>
            <person name="Kanbe M."/>
            <person name="Hou S."/>
            <person name="Young A.G."/>
            <person name="Aizawa S."/>
            <person name="Alam M."/>
        </authorList>
    </citation>
    <scope>NUCLEOTIDE SEQUENCE [LARGE SCALE GENOMIC DNA]</scope>
    <source>
        <strain evidence="2 3">Lewin</strain>
    </source>
</reference>
<dbReference type="Proteomes" id="UP000007519">
    <property type="component" value="Chromosome"/>
</dbReference>
<name>H6LAP6_SAPGL</name>
<proteinExistence type="predicted"/>
<dbReference type="KEGG" id="sgn:SGRA_2911"/>
<evidence type="ECO:0000313" key="3">
    <source>
        <dbReference type="Proteomes" id="UP000007519"/>
    </source>
</evidence>